<keyword evidence="3" id="KW-1185">Reference proteome</keyword>
<evidence type="ECO:0000313" key="2">
    <source>
        <dbReference type="EMBL" id="TQD69166.1"/>
    </source>
</evidence>
<organism evidence="2 3">
    <name type="scientific">Malus baccata</name>
    <name type="common">Siberian crab apple</name>
    <name type="synonym">Pyrus baccata</name>
    <dbReference type="NCBI Taxonomy" id="106549"/>
    <lineage>
        <taxon>Eukaryota</taxon>
        <taxon>Viridiplantae</taxon>
        <taxon>Streptophyta</taxon>
        <taxon>Embryophyta</taxon>
        <taxon>Tracheophyta</taxon>
        <taxon>Spermatophyta</taxon>
        <taxon>Magnoliopsida</taxon>
        <taxon>eudicotyledons</taxon>
        <taxon>Gunneridae</taxon>
        <taxon>Pentapetalae</taxon>
        <taxon>rosids</taxon>
        <taxon>fabids</taxon>
        <taxon>Rosales</taxon>
        <taxon>Rosaceae</taxon>
        <taxon>Amygdaloideae</taxon>
        <taxon>Maleae</taxon>
        <taxon>Malus</taxon>
    </lineage>
</organism>
<gene>
    <name evidence="2" type="ORF">C1H46_045301</name>
</gene>
<reference evidence="2 3" key="1">
    <citation type="journal article" date="2019" name="G3 (Bethesda)">
        <title>Sequencing of a Wild Apple (Malus baccata) Genome Unravels the Differences Between Cultivated and Wild Apple Species Regarding Disease Resistance and Cold Tolerance.</title>
        <authorList>
            <person name="Chen X."/>
        </authorList>
    </citation>
    <scope>NUCLEOTIDE SEQUENCE [LARGE SCALE GENOMIC DNA]</scope>
    <source>
        <strain evidence="3">cv. Shandingzi</strain>
        <tissue evidence="2">Leaves</tissue>
    </source>
</reference>
<feature type="region of interest" description="Disordered" evidence="1">
    <location>
        <begin position="1"/>
        <end position="23"/>
    </location>
</feature>
<dbReference type="Proteomes" id="UP000315295">
    <property type="component" value="Unassembled WGS sequence"/>
</dbReference>
<protein>
    <submittedName>
        <fullName evidence="2">Uncharacterized protein</fullName>
    </submittedName>
</protein>
<evidence type="ECO:0000256" key="1">
    <source>
        <dbReference type="SAM" id="MobiDB-lite"/>
    </source>
</evidence>
<comment type="caution">
    <text evidence="2">The sequence shown here is derived from an EMBL/GenBank/DDBJ whole genome shotgun (WGS) entry which is preliminary data.</text>
</comment>
<name>A0A540K4K5_MALBA</name>
<dbReference type="EMBL" id="VIEB01004601">
    <property type="protein sequence ID" value="TQD69166.1"/>
    <property type="molecule type" value="Genomic_DNA"/>
</dbReference>
<sequence>MPSESELSESGSDGESTNGLCDSNPSGFVTLDINSCDVNNEVDEQRHEKRVLVDSFCQLVFILGMGRFSVF</sequence>
<evidence type="ECO:0000313" key="3">
    <source>
        <dbReference type="Proteomes" id="UP000315295"/>
    </source>
</evidence>
<feature type="compositionally biased region" description="Low complexity" evidence="1">
    <location>
        <begin position="1"/>
        <end position="16"/>
    </location>
</feature>
<proteinExistence type="predicted"/>
<dbReference type="AlphaFoldDB" id="A0A540K4K5"/>
<accession>A0A540K4K5</accession>